<evidence type="ECO:0000313" key="13">
    <source>
        <dbReference type="Proteomes" id="UP000613208"/>
    </source>
</evidence>
<protein>
    <recommendedName>
        <fullName evidence="10">DNA ligase</fullName>
        <ecNumber evidence="10">6.5.1.2</ecNumber>
    </recommendedName>
    <alternativeName>
        <fullName evidence="10">Polydeoxyribonucleotide synthase [NAD(+)]</fullName>
    </alternativeName>
</protein>
<evidence type="ECO:0000256" key="8">
    <source>
        <dbReference type="ARBA" id="ARBA00023211"/>
    </source>
</evidence>
<dbReference type="HAMAP" id="MF_01588">
    <property type="entry name" value="DNA_ligase_A"/>
    <property type="match status" value="1"/>
</dbReference>
<dbReference type="Pfam" id="PF01653">
    <property type="entry name" value="DNA_ligase_aden"/>
    <property type="match status" value="1"/>
</dbReference>
<dbReference type="EC" id="6.5.1.2" evidence="10"/>
<evidence type="ECO:0000256" key="4">
    <source>
        <dbReference type="ARBA" id="ARBA00022763"/>
    </source>
</evidence>
<evidence type="ECO:0000256" key="6">
    <source>
        <dbReference type="ARBA" id="ARBA00023027"/>
    </source>
</evidence>
<dbReference type="InterPro" id="IPR012340">
    <property type="entry name" value="NA-bd_OB-fold"/>
</dbReference>
<dbReference type="SMART" id="SM00532">
    <property type="entry name" value="LIGANc"/>
    <property type="match status" value="1"/>
</dbReference>
<dbReference type="SUPFAM" id="SSF50249">
    <property type="entry name" value="Nucleic acid-binding proteins"/>
    <property type="match status" value="1"/>
</dbReference>
<dbReference type="CDD" id="cd17748">
    <property type="entry name" value="BRCT_DNA_ligase_like"/>
    <property type="match status" value="1"/>
</dbReference>
<keyword evidence="1 10" id="KW-0436">Ligase</keyword>
<feature type="binding site" evidence="10">
    <location>
        <position position="124"/>
    </location>
    <ligand>
        <name>NAD(+)</name>
        <dbReference type="ChEBI" id="CHEBI:57540"/>
    </ligand>
</feature>
<dbReference type="Pfam" id="PF03120">
    <property type="entry name" value="OB_DNA_ligase"/>
    <property type="match status" value="1"/>
</dbReference>
<feature type="binding site" evidence="10">
    <location>
        <position position="388"/>
    </location>
    <ligand>
        <name>Zn(2+)</name>
        <dbReference type="ChEBI" id="CHEBI:29105"/>
    </ligand>
</feature>
<feature type="binding site" evidence="10">
    <location>
        <position position="158"/>
    </location>
    <ligand>
        <name>NAD(+)</name>
        <dbReference type="ChEBI" id="CHEBI:57540"/>
    </ligand>
</feature>
<keyword evidence="7 10" id="KW-0234">DNA repair</keyword>
<comment type="caution">
    <text evidence="12">The sequence shown here is derived from an EMBL/GenBank/DDBJ whole genome shotgun (WGS) entry which is preliminary data.</text>
</comment>
<dbReference type="Gene3D" id="1.10.287.610">
    <property type="entry name" value="Helix hairpin bin"/>
    <property type="match status" value="1"/>
</dbReference>
<keyword evidence="8 10" id="KW-0464">Manganese</keyword>
<feature type="binding site" evidence="10">
    <location>
        <position position="405"/>
    </location>
    <ligand>
        <name>Zn(2+)</name>
        <dbReference type="ChEBI" id="CHEBI:29105"/>
    </ligand>
</feature>
<keyword evidence="5 10" id="KW-0862">Zinc</keyword>
<dbReference type="PIRSF" id="PIRSF001604">
    <property type="entry name" value="LigA"/>
    <property type="match status" value="1"/>
</dbReference>
<dbReference type="Gene3D" id="3.30.470.30">
    <property type="entry name" value="DNA ligase/mRNA capping enzyme"/>
    <property type="match status" value="1"/>
</dbReference>
<dbReference type="InterPro" id="IPR001357">
    <property type="entry name" value="BRCT_dom"/>
</dbReference>
<dbReference type="InterPro" id="IPR004150">
    <property type="entry name" value="NAD_DNA_ligase_OB"/>
</dbReference>
<dbReference type="Pfam" id="PF00533">
    <property type="entry name" value="BRCT"/>
    <property type="match status" value="1"/>
</dbReference>
<keyword evidence="3 10" id="KW-0479">Metal-binding</keyword>
<dbReference type="SMART" id="SM00292">
    <property type="entry name" value="BRCT"/>
    <property type="match status" value="1"/>
</dbReference>
<dbReference type="InterPro" id="IPR013839">
    <property type="entry name" value="DNAligase_adenylation"/>
</dbReference>
<evidence type="ECO:0000256" key="1">
    <source>
        <dbReference type="ARBA" id="ARBA00022598"/>
    </source>
</evidence>
<comment type="cofactor">
    <cofactor evidence="10">
        <name>Mg(2+)</name>
        <dbReference type="ChEBI" id="CHEBI:18420"/>
    </cofactor>
    <cofactor evidence="10">
        <name>Mn(2+)</name>
        <dbReference type="ChEBI" id="CHEBI:29035"/>
    </cofactor>
</comment>
<dbReference type="AlphaFoldDB" id="A0A916QBN1"/>
<dbReference type="InterPro" id="IPR001679">
    <property type="entry name" value="DNA_ligase"/>
</dbReference>
<dbReference type="Pfam" id="PF12826">
    <property type="entry name" value="HHH_2"/>
    <property type="match status" value="1"/>
</dbReference>
<evidence type="ECO:0000256" key="3">
    <source>
        <dbReference type="ARBA" id="ARBA00022723"/>
    </source>
</evidence>
<reference evidence="12" key="1">
    <citation type="submission" date="2020-06" db="EMBL/GenBank/DDBJ databases">
        <title>Characterization of fructooligosaccharide metabolism and fructooligosaccharide-degrading enzymes in human commensal butyrate producers.</title>
        <authorList>
            <person name="Tanno H."/>
            <person name="Fujii T."/>
            <person name="Hirano K."/>
            <person name="Maeno S."/>
            <person name="Tonozuka T."/>
            <person name="Sakamoto M."/>
            <person name="Ohkuma M."/>
            <person name="Tochio T."/>
            <person name="Endo A."/>
        </authorList>
    </citation>
    <scope>NUCLEOTIDE SEQUENCE</scope>
    <source>
        <strain evidence="12">JCM 17466</strain>
    </source>
</reference>
<evidence type="ECO:0000256" key="10">
    <source>
        <dbReference type="HAMAP-Rule" id="MF_01588"/>
    </source>
</evidence>
<evidence type="ECO:0000259" key="11">
    <source>
        <dbReference type="PROSITE" id="PS50172"/>
    </source>
</evidence>
<feature type="binding site" evidence="10">
    <location>
        <position position="296"/>
    </location>
    <ligand>
        <name>NAD(+)</name>
        <dbReference type="ChEBI" id="CHEBI:57540"/>
    </ligand>
</feature>
<feature type="domain" description="BRCT" evidence="11">
    <location>
        <begin position="570"/>
        <end position="650"/>
    </location>
</feature>
<feature type="binding site" evidence="10">
    <location>
        <begin position="79"/>
        <end position="80"/>
    </location>
    <ligand>
        <name>NAD(+)</name>
        <dbReference type="ChEBI" id="CHEBI:57540"/>
    </ligand>
</feature>
<dbReference type="NCBIfam" id="TIGR00575">
    <property type="entry name" value="dnlj"/>
    <property type="match status" value="1"/>
</dbReference>
<dbReference type="NCBIfam" id="NF005932">
    <property type="entry name" value="PRK07956.1"/>
    <property type="match status" value="1"/>
</dbReference>
<organism evidence="12 13">
    <name type="scientific">Anaerostipes butyraticus</name>
    <dbReference type="NCBI Taxonomy" id="645466"/>
    <lineage>
        <taxon>Bacteria</taxon>
        <taxon>Bacillati</taxon>
        <taxon>Bacillota</taxon>
        <taxon>Clostridia</taxon>
        <taxon>Lachnospirales</taxon>
        <taxon>Lachnospiraceae</taxon>
        <taxon>Anaerostipes</taxon>
    </lineage>
</organism>
<keyword evidence="2 10" id="KW-0235">DNA replication</keyword>
<proteinExistence type="inferred from homology"/>
<evidence type="ECO:0000256" key="7">
    <source>
        <dbReference type="ARBA" id="ARBA00023204"/>
    </source>
</evidence>
<dbReference type="Gene3D" id="3.40.50.10190">
    <property type="entry name" value="BRCT domain"/>
    <property type="match status" value="1"/>
</dbReference>
<comment type="function">
    <text evidence="10">DNA ligase that catalyzes the formation of phosphodiester linkages between 5'-phosphoryl and 3'-hydroxyl groups in double-stranded DNA using NAD as a coenzyme and as the energy source for the reaction. It is essential for DNA replication and repair of damaged DNA.</text>
</comment>
<dbReference type="EMBL" id="BLYI01000043">
    <property type="protein sequence ID" value="GFO85668.1"/>
    <property type="molecule type" value="Genomic_DNA"/>
</dbReference>
<evidence type="ECO:0000256" key="9">
    <source>
        <dbReference type="ARBA" id="ARBA00034005"/>
    </source>
</evidence>
<dbReference type="InterPro" id="IPR041663">
    <property type="entry name" value="DisA/LigA_HHH"/>
</dbReference>
<dbReference type="Gene3D" id="2.40.50.140">
    <property type="entry name" value="Nucleic acid-binding proteins"/>
    <property type="match status" value="1"/>
</dbReference>
<feature type="binding site" evidence="10">
    <location>
        <position position="385"/>
    </location>
    <ligand>
        <name>Zn(2+)</name>
        <dbReference type="ChEBI" id="CHEBI:29105"/>
    </ligand>
</feature>
<dbReference type="Proteomes" id="UP000613208">
    <property type="component" value="Unassembled WGS sequence"/>
</dbReference>
<name>A0A916QBN1_9FIRM</name>
<dbReference type="GO" id="GO:0046872">
    <property type="term" value="F:metal ion binding"/>
    <property type="evidence" value="ECO:0007669"/>
    <property type="project" value="UniProtKB-KW"/>
</dbReference>
<evidence type="ECO:0000256" key="2">
    <source>
        <dbReference type="ARBA" id="ARBA00022705"/>
    </source>
</evidence>
<keyword evidence="10" id="KW-0460">Magnesium</keyword>
<dbReference type="InterPro" id="IPR036420">
    <property type="entry name" value="BRCT_dom_sf"/>
</dbReference>
<accession>A0A916QBN1</accession>
<comment type="catalytic activity">
    <reaction evidence="9 10">
        <text>NAD(+) + (deoxyribonucleotide)n-3'-hydroxyl + 5'-phospho-(deoxyribonucleotide)m = (deoxyribonucleotide)n+m + AMP + beta-nicotinamide D-nucleotide.</text>
        <dbReference type="EC" id="6.5.1.2"/>
    </reaction>
</comment>
<comment type="caution">
    <text evidence="10">Lacks conserved residue(s) required for the propagation of feature annotation.</text>
</comment>
<feature type="active site" description="N6-AMP-lysine intermediate" evidence="10">
    <location>
        <position position="103"/>
    </location>
</feature>
<keyword evidence="4 10" id="KW-0227">DNA damage</keyword>
<keyword evidence="6 10" id="KW-0520">NAD</keyword>
<dbReference type="SUPFAM" id="SSF47781">
    <property type="entry name" value="RuvA domain 2-like"/>
    <property type="match status" value="1"/>
</dbReference>
<keyword evidence="13" id="KW-1185">Reference proteome</keyword>
<feature type="binding site" evidence="10">
    <location>
        <position position="410"/>
    </location>
    <ligand>
        <name>Zn(2+)</name>
        <dbReference type="ChEBI" id="CHEBI:29105"/>
    </ligand>
</feature>
<dbReference type="GO" id="GO:0006281">
    <property type="term" value="P:DNA repair"/>
    <property type="evidence" value="ECO:0007669"/>
    <property type="project" value="UniProtKB-KW"/>
</dbReference>
<dbReference type="GO" id="GO:0003911">
    <property type="term" value="F:DNA ligase (NAD+) activity"/>
    <property type="evidence" value="ECO:0007669"/>
    <property type="project" value="UniProtKB-UniRule"/>
</dbReference>
<evidence type="ECO:0000313" key="12">
    <source>
        <dbReference type="EMBL" id="GFO85668.1"/>
    </source>
</evidence>
<dbReference type="Gene3D" id="1.10.150.20">
    <property type="entry name" value="5' to 3' exonuclease, C-terminal subdomain"/>
    <property type="match status" value="2"/>
</dbReference>
<dbReference type="GO" id="GO:0006260">
    <property type="term" value="P:DNA replication"/>
    <property type="evidence" value="ECO:0007669"/>
    <property type="project" value="UniProtKB-KW"/>
</dbReference>
<dbReference type="InterPro" id="IPR013840">
    <property type="entry name" value="DNAligase_N"/>
</dbReference>
<sequence>MNDVERMKELIAILNRAGKAYYQENREEISNYEYDKLYDELKDLEEKTGTVLSSSPTIHVGYELMTSLEKEAHPSPMLSLDKTKDPQELSSWLGDQEGLLSWKLDGLTIVLTYEGGELVKAVTRGNGEVGEVVTSNAKVFVNIPRKISYQGQLVIRGEAVIPYSVFQKMNEEIEDVDSQYKNPRNLCSGSVRQLNSEITAKRKVHFYGFSVGDAEGVDFHNSLEEKMKWAADLGFDMVEYVRVNAENVQQEVERFSEKIKDFDLPSDGLVLALDDIEYGKSLGRTAKFPRDSIAFKWADETADTHLLKVEWSPSRTGLINPVAIFEPVQLEGTTVSRASLHNISVMEELELGIGDEITVYKANMIIPQLAENKTKSGNVPIPEVCPACGGETRIEDENGIKTLVCTNEFCSAKKIKSFSHFVSRDALNVDGLSEATLGKMIDRGYLKELYDLFDLEKYREEIIAMDGFGEKSFENLIQAINNAREPALANFIYSLGISNVGLSNAKLICRHFHNDLEAVRHASVQEFTEIDQIGPMIAEAVVSYFRTPHNVEVVDKLLEKIHFRQEEENTEEQILEGKTIVITGSLNHFGNRKELKERIEQLGGKVTGSVSKKTDYLINNDKESSSSKNKKAKELGIPIISEEDFLEMMH</sequence>
<dbReference type="InterPro" id="IPR010994">
    <property type="entry name" value="RuvA_2-like"/>
</dbReference>
<dbReference type="SUPFAM" id="SSF56091">
    <property type="entry name" value="DNA ligase/mRNA capping enzyme, catalytic domain"/>
    <property type="match status" value="1"/>
</dbReference>
<comment type="similarity">
    <text evidence="10">Belongs to the NAD-dependent DNA ligase family. LigA subfamily.</text>
</comment>
<dbReference type="SUPFAM" id="SSF52113">
    <property type="entry name" value="BRCT domain"/>
    <property type="match status" value="1"/>
</dbReference>
<evidence type="ECO:0000256" key="5">
    <source>
        <dbReference type="ARBA" id="ARBA00022833"/>
    </source>
</evidence>
<gene>
    <name evidence="12" type="primary">ligA2</name>
    <name evidence="10" type="synonym">ligA</name>
    <name evidence="12" type="ORF">ANBU17_20150</name>
</gene>
<dbReference type="PROSITE" id="PS50172">
    <property type="entry name" value="BRCT"/>
    <property type="match status" value="1"/>
</dbReference>